<keyword evidence="2" id="KW-0732">Signal</keyword>
<comment type="caution">
    <text evidence="4">The sequence shown here is derived from an EMBL/GenBank/DDBJ whole genome shotgun (WGS) entry which is preliminary data.</text>
</comment>
<protein>
    <submittedName>
        <fullName evidence="4">SET methyltransferase domain containing protein</fullName>
    </submittedName>
</protein>
<dbReference type="GO" id="GO:0008168">
    <property type="term" value="F:methyltransferase activity"/>
    <property type="evidence" value="ECO:0007669"/>
    <property type="project" value="UniProtKB-KW"/>
</dbReference>
<gene>
    <name evidence="4" type="ORF">IV203_016351</name>
</gene>
<dbReference type="OrthoDB" id="46969at2759"/>
<feature type="signal peptide" evidence="2">
    <location>
        <begin position="1"/>
        <end position="30"/>
    </location>
</feature>
<dbReference type="EMBL" id="JAGRRH010000020">
    <property type="protein sequence ID" value="KAG7347646.1"/>
    <property type="molecule type" value="Genomic_DNA"/>
</dbReference>
<dbReference type="PROSITE" id="PS50280">
    <property type="entry name" value="SET"/>
    <property type="match status" value="1"/>
</dbReference>
<keyword evidence="4" id="KW-0489">Methyltransferase</keyword>
<reference evidence="4" key="2">
    <citation type="submission" date="2021-04" db="EMBL/GenBank/DDBJ databases">
        <authorList>
            <person name="Podell S."/>
        </authorList>
    </citation>
    <scope>NUCLEOTIDE SEQUENCE</scope>
    <source>
        <strain evidence="4">Hildebrandi</strain>
    </source>
</reference>
<dbReference type="Pfam" id="PF00856">
    <property type="entry name" value="SET"/>
    <property type="match status" value="1"/>
</dbReference>
<keyword evidence="4" id="KW-0808">Transferase</keyword>
<accession>A0A9K3KQG9</accession>
<proteinExistence type="predicted"/>
<sequence length="319" mass="36760">MLHRCNILTNLLLLLFLCHCGITRIKVALAAEEELATNSDSALPSLQVEECVVDLNGQCQNTDTSQNDKTEVLETEFASEDDDADEEDDDADEDANENDDDVWIKGRAYQIGEYLKCPWNYETDESESSLVEIHTDGTWKKFNEIYHQVVDRERSSLPPQFEGSGFQVPVEIKYMKKIGRGVFAKESIPRGQLVWKSINTAEFIRPQDYRDFLRALPQNLACDVIIWAYTRMISREQKQTFKVCVDLDEGSFVNHSRNRLRANMELGIGRLLREDEDEEITWYGCDLEFYANRDIEAGEEIRANYDEFAELHGWGKMGL</sequence>
<dbReference type="AlphaFoldDB" id="A0A9K3KQG9"/>
<dbReference type="Proteomes" id="UP000693970">
    <property type="component" value="Unassembled WGS sequence"/>
</dbReference>
<feature type="domain" description="SET" evidence="3">
    <location>
        <begin position="168"/>
        <end position="306"/>
    </location>
</feature>
<evidence type="ECO:0000256" key="2">
    <source>
        <dbReference type="SAM" id="SignalP"/>
    </source>
</evidence>
<feature type="region of interest" description="Disordered" evidence="1">
    <location>
        <begin position="77"/>
        <end position="99"/>
    </location>
</feature>
<dbReference type="InterPro" id="IPR001214">
    <property type="entry name" value="SET_dom"/>
</dbReference>
<evidence type="ECO:0000313" key="5">
    <source>
        <dbReference type="Proteomes" id="UP000693970"/>
    </source>
</evidence>
<evidence type="ECO:0000259" key="3">
    <source>
        <dbReference type="PROSITE" id="PS50280"/>
    </source>
</evidence>
<evidence type="ECO:0000313" key="4">
    <source>
        <dbReference type="EMBL" id="KAG7347646.1"/>
    </source>
</evidence>
<organism evidence="4 5">
    <name type="scientific">Nitzschia inconspicua</name>
    <dbReference type="NCBI Taxonomy" id="303405"/>
    <lineage>
        <taxon>Eukaryota</taxon>
        <taxon>Sar</taxon>
        <taxon>Stramenopiles</taxon>
        <taxon>Ochrophyta</taxon>
        <taxon>Bacillariophyta</taxon>
        <taxon>Bacillariophyceae</taxon>
        <taxon>Bacillariophycidae</taxon>
        <taxon>Bacillariales</taxon>
        <taxon>Bacillariaceae</taxon>
        <taxon>Nitzschia</taxon>
    </lineage>
</organism>
<evidence type="ECO:0000256" key="1">
    <source>
        <dbReference type="SAM" id="MobiDB-lite"/>
    </source>
</evidence>
<reference evidence="4" key="1">
    <citation type="journal article" date="2021" name="Sci. Rep.">
        <title>Diploid genomic architecture of Nitzschia inconspicua, an elite biomass production diatom.</title>
        <authorList>
            <person name="Oliver A."/>
            <person name="Podell S."/>
            <person name="Pinowska A."/>
            <person name="Traller J.C."/>
            <person name="Smith S.R."/>
            <person name="McClure R."/>
            <person name="Beliaev A."/>
            <person name="Bohutskyi P."/>
            <person name="Hill E.A."/>
            <person name="Rabines A."/>
            <person name="Zheng H."/>
            <person name="Allen L.Z."/>
            <person name="Kuo A."/>
            <person name="Grigoriev I.V."/>
            <person name="Allen A.E."/>
            <person name="Hazlebeck D."/>
            <person name="Allen E.E."/>
        </authorList>
    </citation>
    <scope>NUCLEOTIDE SEQUENCE</scope>
    <source>
        <strain evidence="4">Hildebrandi</strain>
    </source>
</reference>
<dbReference type="GO" id="GO:0032259">
    <property type="term" value="P:methylation"/>
    <property type="evidence" value="ECO:0007669"/>
    <property type="project" value="UniProtKB-KW"/>
</dbReference>
<feature type="chain" id="PRO_5039925566" evidence="2">
    <location>
        <begin position="31"/>
        <end position="319"/>
    </location>
</feature>
<name>A0A9K3KQG9_9STRA</name>
<keyword evidence="5" id="KW-1185">Reference proteome</keyword>